<dbReference type="EMBL" id="JACSPW010000015">
    <property type="protein sequence ID" value="MBD8034293.1"/>
    <property type="molecule type" value="Genomic_DNA"/>
</dbReference>
<name>A0ABR8XQR3_9BACL</name>
<proteinExistence type="predicted"/>
<dbReference type="CDD" id="cd04179">
    <property type="entry name" value="DPM_DPG-synthase_like"/>
    <property type="match status" value="1"/>
</dbReference>
<dbReference type="SUPFAM" id="SSF53448">
    <property type="entry name" value="Nucleotide-diphospho-sugar transferases"/>
    <property type="match status" value="1"/>
</dbReference>
<dbReference type="Pfam" id="PF00535">
    <property type="entry name" value="Glycos_transf_2"/>
    <property type="match status" value="1"/>
</dbReference>
<keyword evidence="3" id="KW-1185">Reference proteome</keyword>
<dbReference type="PANTHER" id="PTHR10859:SF114">
    <property type="entry name" value="DOLICHOL-PHOSPHATE MANNOSYLTRANSFERASE"/>
    <property type="match status" value="1"/>
</dbReference>
<evidence type="ECO:0000259" key="1">
    <source>
        <dbReference type="Pfam" id="PF00535"/>
    </source>
</evidence>
<comment type="caution">
    <text evidence="2">The sequence shown here is derived from an EMBL/GenBank/DDBJ whole genome shotgun (WGS) entry which is preliminary data.</text>
</comment>
<dbReference type="RefSeq" id="WP_191704798.1">
    <property type="nucleotide sequence ID" value="NZ_JACSPW010000015.1"/>
</dbReference>
<dbReference type="InterPro" id="IPR029044">
    <property type="entry name" value="Nucleotide-diphossugar_trans"/>
</dbReference>
<dbReference type="Gene3D" id="3.90.550.10">
    <property type="entry name" value="Spore Coat Polysaccharide Biosynthesis Protein SpsA, Chain A"/>
    <property type="match status" value="1"/>
</dbReference>
<evidence type="ECO:0000313" key="3">
    <source>
        <dbReference type="Proteomes" id="UP000600565"/>
    </source>
</evidence>
<dbReference type="PANTHER" id="PTHR10859">
    <property type="entry name" value="GLYCOSYL TRANSFERASE"/>
    <property type="match status" value="1"/>
</dbReference>
<accession>A0ABR8XQR3</accession>
<reference evidence="2 3" key="1">
    <citation type="submission" date="2020-08" db="EMBL/GenBank/DDBJ databases">
        <title>A Genomic Blueprint of the Chicken Gut Microbiome.</title>
        <authorList>
            <person name="Gilroy R."/>
            <person name="Ravi A."/>
            <person name="Getino M."/>
            <person name="Pursley I."/>
            <person name="Horton D.L."/>
            <person name="Alikhan N.-F."/>
            <person name="Baker D."/>
            <person name="Gharbi K."/>
            <person name="Hall N."/>
            <person name="Watson M."/>
            <person name="Adriaenssens E.M."/>
            <person name="Foster-Nyarko E."/>
            <person name="Jarju S."/>
            <person name="Secka A."/>
            <person name="Antonio M."/>
            <person name="Oren A."/>
            <person name="Chaudhuri R."/>
            <person name="La Ragione R.M."/>
            <person name="Hildebrand F."/>
            <person name="Pallen M.J."/>
        </authorList>
    </citation>
    <scope>NUCLEOTIDE SEQUENCE [LARGE SCALE GENOMIC DNA]</scope>
    <source>
        <strain evidence="2 3">Sa1YVA6</strain>
    </source>
</reference>
<feature type="domain" description="Glycosyltransferase 2-like" evidence="1">
    <location>
        <begin position="6"/>
        <end position="136"/>
    </location>
</feature>
<evidence type="ECO:0000313" key="2">
    <source>
        <dbReference type="EMBL" id="MBD8034293.1"/>
    </source>
</evidence>
<gene>
    <name evidence="2" type="ORF">H9632_14575</name>
</gene>
<dbReference type="InterPro" id="IPR001173">
    <property type="entry name" value="Glyco_trans_2-like"/>
</dbReference>
<sequence length="245" mass="28125">MDRVIVVIPALNPLPAVVDFVRKLQALPLAGIIVINDGSDKRYNSTFEQLKQENCIILTHEKNLGKGRSLKTGMEYILKSTERTKGIITVGAHGQHSVLDVEQVVSSTKIFSDGIVLGIRDFKASEYPFLSKLQNRANSILFELFIHKRLLDIQTGLRYIPREHLSWLSKVKGESFNYDTNMLIEAIKRNVPLYEVPIGYAKLRKNSIIYYDEVLNPTKILQQLWINFLRKDKMPNDLSSKRKRK</sequence>
<protein>
    <submittedName>
        <fullName evidence="2">Glycosyltransferase family 2 protein</fullName>
    </submittedName>
</protein>
<dbReference type="Proteomes" id="UP000600565">
    <property type="component" value="Unassembled WGS sequence"/>
</dbReference>
<organism evidence="2 3">
    <name type="scientific">Solibacillus merdavium</name>
    <dbReference type="NCBI Taxonomy" id="2762218"/>
    <lineage>
        <taxon>Bacteria</taxon>
        <taxon>Bacillati</taxon>
        <taxon>Bacillota</taxon>
        <taxon>Bacilli</taxon>
        <taxon>Bacillales</taxon>
        <taxon>Caryophanaceae</taxon>
        <taxon>Solibacillus</taxon>
    </lineage>
</organism>